<dbReference type="Pfam" id="PF13511">
    <property type="entry name" value="DUF4124"/>
    <property type="match status" value="1"/>
</dbReference>
<reference evidence="4 5" key="1">
    <citation type="submission" date="2023-06" db="EMBL/GenBank/DDBJ databases">
        <title>Marinobacter azerbaijanicus a moderately halophilic, isolated from Urmia Lake in Azerbaijan region of Iran.</title>
        <authorList>
            <person name="Sanchez-Porro C."/>
            <person name="Aghdam E.M."/>
            <person name="Saheb S.M."/>
            <person name="Tarhriz V."/>
            <person name="Kazemi E."/>
            <person name="Ammozegar M.A."/>
            <person name="Ventosa A."/>
            <person name="Hejazi M.S."/>
        </authorList>
    </citation>
    <scope>NUCLEOTIDE SEQUENCE [LARGE SCALE GENOMIC DNA]</scope>
    <source>
        <strain evidence="4 5">TBZ242</strain>
    </source>
</reference>
<dbReference type="Proteomes" id="UP001227964">
    <property type="component" value="Unassembled WGS sequence"/>
</dbReference>
<organism evidence="4 5">
    <name type="scientific">Marinobacter azerbaijanicus</name>
    <dbReference type="NCBI Taxonomy" id="3050455"/>
    <lineage>
        <taxon>Bacteria</taxon>
        <taxon>Pseudomonadati</taxon>
        <taxon>Pseudomonadota</taxon>
        <taxon>Gammaproteobacteria</taxon>
        <taxon>Pseudomonadales</taxon>
        <taxon>Marinobacteraceae</taxon>
        <taxon>Marinobacter</taxon>
    </lineage>
</organism>
<feature type="domain" description="DUF4124" evidence="3">
    <location>
        <begin position="7"/>
        <end position="60"/>
    </location>
</feature>
<evidence type="ECO:0000313" key="5">
    <source>
        <dbReference type="Proteomes" id="UP001227964"/>
    </source>
</evidence>
<sequence>MRSLIPLFLILAFPVSAQVYKWTDENGVTHFGNQPPPGQSEEVKIRDSQPGSMSADSAAESDIIRQSRELERRKAEESVRRAERRYRERVAEIGDGLEERPDYICQGAENRLKSARDRWDGKKRQGYSIDDEQYYEQLIKDRQRHRDNVCR</sequence>
<accession>A0ABT7I932</accession>
<dbReference type="RefSeq" id="WP_285388890.1">
    <property type="nucleotide sequence ID" value="NZ_JASSVS010000002.1"/>
</dbReference>
<evidence type="ECO:0000256" key="1">
    <source>
        <dbReference type="SAM" id="MobiDB-lite"/>
    </source>
</evidence>
<dbReference type="InterPro" id="IPR025392">
    <property type="entry name" value="DUF4124"/>
</dbReference>
<keyword evidence="2" id="KW-0732">Signal</keyword>
<evidence type="ECO:0000256" key="2">
    <source>
        <dbReference type="SAM" id="SignalP"/>
    </source>
</evidence>
<feature type="compositionally biased region" description="Basic and acidic residues" evidence="1">
    <location>
        <begin position="62"/>
        <end position="78"/>
    </location>
</feature>
<gene>
    <name evidence="4" type="ORF">QPM17_03710</name>
</gene>
<feature type="signal peptide" evidence="2">
    <location>
        <begin position="1"/>
        <end position="17"/>
    </location>
</feature>
<feature type="chain" id="PRO_5047334836" evidence="2">
    <location>
        <begin position="18"/>
        <end position="151"/>
    </location>
</feature>
<feature type="region of interest" description="Disordered" evidence="1">
    <location>
        <begin position="31"/>
        <end position="78"/>
    </location>
</feature>
<name>A0ABT7I932_9GAMM</name>
<comment type="caution">
    <text evidence="4">The sequence shown here is derived from an EMBL/GenBank/DDBJ whole genome shotgun (WGS) entry which is preliminary data.</text>
</comment>
<keyword evidence="5" id="KW-1185">Reference proteome</keyword>
<evidence type="ECO:0000313" key="4">
    <source>
        <dbReference type="EMBL" id="MDL0430215.1"/>
    </source>
</evidence>
<dbReference type="EMBL" id="JASSVS010000002">
    <property type="protein sequence ID" value="MDL0430215.1"/>
    <property type="molecule type" value="Genomic_DNA"/>
</dbReference>
<evidence type="ECO:0000259" key="3">
    <source>
        <dbReference type="Pfam" id="PF13511"/>
    </source>
</evidence>
<proteinExistence type="predicted"/>
<protein>
    <submittedName>
        <fullName evidence="4">DUF4124 domain-containing protein</fullName>
    </submittedName>
</protein>